<comment type="caution">
    <text evidence="3">The sequence shown here is derived from an EMBL/GenBank/DDBJ whole genome shotgun (WGS) entry which is preliminary data.</text>
</comment>
<evidence type="ECO:0000313" key="3">
    <source>
        <dbReference type="EMBL" id="KAK7474965.1"/>
    </source>
</evidence>
<accession>A0ABD0JJ62</accession>
<evidence type="ECO:0000256" key="1">
    <source>
        <dbReference type="SAM" id="MobiDB-lite"/>
    </source>
</evidence>
<organism evidence="3 4">
    <name type="scientific">Batillaria attramentaria</name>
    <dbReference type="NCBI Taxonomy" id="370345"/>
    <lineage>
        <taxon>Eukaryota</taxon>
        <taxon>Metazoa</taxon>
        <taxon>Spiralia</taxon>
        <taxon>Lophotrochozoa</taxon>
        <taxon>Mollusca</taxon>
        <taxon>Gastropoda</taxon>
        <taxon>Caenogastropoda</taxon>
        <taxon>Sorbeoconcha</taxon>
        <taxon>Cerithioidea</taxon>
        <taxon>Batillariidae</taxon>
        <taxon>Batillaria</taxon>
    </lineage>
</organism>
<feature type="region of interest" description="Disordered" evidence="1">
    <location>
        <begin position="235"/>
        <end position="290"/>
    </location>
</feature>
<evidence type="ECO:0000313" key="4">
    <source>
        <dbReference type="Proteomes" id="UP001519460"/>
    </source>
</evidence>
<dbReference type="Proteomes" id="UP001519460">
    <property type="component" value="Unassembled WGS sequence"/>
</dbReference>
<dbReference type="AlphaFoldDB" id="A0ABD0JJ62"/>
<gene>
    <name evidence="3" type="ORF">BaRGS_00033776</name>
</gene>
<dbReference type="PROSITE" id="PS00028">
    <property type="entry name" value="ZINC_FINGER_C2H2_1"/>
    <property type="match status" value="1"/>
</dbReference>
<feature type="non-terminal residue" evidence="3">
    <location>
        <position position="1"/>
    </location>
</feature>
<name>A0ABD0JJ62_9CAEN</name>
<protein>
    <recommendedName>
        <fullName evidence="2">C2H2-type domain-containing protein</fullName>
    </recommendedName>
</protein>
<reference evidence="3 4" key="1">
    <citation type="journal article" date="2023" name="Sci. Data">
        <title>Genome assembly of the Korean intertidal mud-creeper Batillaria attramentaria.</title>
        <authorList>
            <person name="Patra A.K."/>
            <person name="Ho P.T."/>
            <person name="Jun S."/>
            <person name="Lee S.J."/>
            <person name="Kim Y."/>
            <person name="Won Y.J."/>
        </authorList>
    </citation>
    <scope>NUCLEOTIDE SEQUENCE [LARGE SCALE GENOMIC DNA]</scope>
    <source>
        <strain evidence="3">Wonlab-2016</strain>
    </source>
</reference>
<sequence length="316" mass="35494">LSSSNLRRRSSAHRNNERMNRRYTRQLIDALHTNLQFVYIEKVFEEEKSIVSLHPYITMLRNETFASPRPRRTRHDSSKHYDAERKDLGLTEVMGVLEGYADYGGGINCSVCGKLYKSRVCFIKHLWEHTKYWDLFAGDKNHMRVLSIQAALILYGSFSHPELPVPVDNLLVTSPNTSDHPPSPSKDIALPFISGSRFGEDCTKVCPSTPKKVAPADSVVSTRGVTATTDVLSPHNTVIRKPPSTPVKKKKTPTCVAPPRPMKKSQKRTNRDSARSAADPPPANVGNFFVTSAGVTPEDLYWKEADAYPCKRKRSE</sequence>
<keyword evidence="4" id="KW-1185">Reference proteome</keyword>
<evidence type="ECO:0000259" key="2">
    <source>
        <dbReference type="PROSITE" id="PS00028"/>
    </source>
</evidence>
<dbReference type="InterPro" id="IPR013087">
    <property type="entry name" value="Znf_C2H2_type"/>
</dbReference>
<dbReference type="EMBL" id="JACVVK020000419">
    <property type="protein sequence ID" value="KAK7474965.1"/>
    <property type="molecule type" value="Genomic_DNA"/>
</dbReference>
<feature type="domain" description="C2H2-type" evidence="2">
    <location>
        <begin position="109"/>
        <end position="129"/>
    </location>
</feature>
<proteinExistence type="predicted"/>